<evidence type="ECO:0000256" key="7">
    <source>
        <dbReference type="ARBA" id="ARBA00023002"/>
    </source>
</evidence>
<gene>
    <name evidence="11" type="ORF">DCAR_023816</name>
</gene>
<dbReference type="InterPro" id="IPR001128">
    <property type="entry name" value="Cyt_P450"/>
</dbReference>
<dbReference type="CDD" id="cd11043">
    <property type="entry name" value="CYP90-like"/>
    <property type="match status" value="1"/>
</dbReference>
<dbReference type="AlphaFoldDB" id="A0A161ZIF7"/>
<dbReference type="EMBL" id="LNRQ01000007">
    <property type="protein sequence ID" value="KZM86682.1"/>
    <property type="molecule type" value="Genomic_DNA"/>
</dbReference>
<evidence type="ECO:0000256" key="5">
    <source>
        <dbReference type="ARBA" id="ARBA00022723"/>
    </source>
</evidence>
<protein>
    <submittedName>
        <fullName evidence="11">Uncharacterized protein</fullName>
    </submittedName>
</protein>
<dbReference type="Pfam" id="PF00067">
    <property type="entry name" value="p450"/>
    <property type="match status" value="1"/>
</dbReference>
<keyword evidence="4" id="KW-0812">Transmembrane</keyword>
<evidence type="ECO:0000256" key="2">
    <source>
        <dbReference type="ARBA" id="ARBA00004167"/>
    </source>
</evidence>
<keyword evidence="6" id="KW-1133">Transmembrane helix</keyword>
<feature type="binding site" description="axial binding residue" evidence="10">
    <location>
        <position position="744"/>
    </location>
    <ligand>
        <name>heme</name>
        <dbReference type="ChEBI" id="CHEBI:30413"/>
    </ligand>
    <ligandPart>
        <name>Fe</name>
        <dbReference type="ChEBI" id="CHEBI:18248"/>
    </ligandPart>
</feature>
<comment type="caution">
    <text evidence="11">The sequence shown here is derived from an EMBL/GenBank/DDBJ whole genome shotgun (WGS) entry which is preliminary data.</text>
</comment>
<dbReference type="Pfam" id="PF09713">
    <property type="entry name" value="A_thal_3526"/>
    <property type="match status" value="1"/>
</dbReference>
<proteinExistence type="inferred from homology"/>
<evidence type="ECO:0000256" key="1">
    <source>
        <dbReference type="ARBA" id="ARBA00001971"/>
    </source>
</evidence>
<evidence type="ECO:0000313" key="11">
    <source>
        <dbReference type="EMBL" id="KZM86682.1"/>
    </source>
</evidence>
<dbReference type="STRING" id="79200.A0A161ZIF7"/>
<name>A0A161ZIF7_DAUCS</name>
<evidence type="ECO:0000256" key="3">
    <source>
        <dbReference type="ARBA" id="ARBA00010617"/>
    </source>
</evidence>
<dbReference type="PRINTS" id="PR00463">
    <property type="entry name" value="EP450I"/>
</dbReference>
<evidence type="ECO:0000256" key="4">
    <source>
        <dbReference type="ARBA" id="ARBA00022692"/>
    </source>
</evidence>
<keyword evidence="8 10" id="KW-0408">Iron</keyword>
<keyword evidence="7" id="KW-0560">Oxidoreductase</keyword>
<dbReference type="PRINTS" id="PR00385">
    <property type="entry name" value="P450"/>
</dbReference>
<dbReference type="PANTHER" id="PTHR24286">
    <property type="entry name" value="CYTOCHROME P450 26"/>
    <property type="match status" value="1"/>
</dbReference>
<comment type="similarity">
    <text evidence="3">Belongs to the cytochrome P450 family.</text>
</comment>
<dbReference type="FunFam" id="1.10.630.10:FF:000022">
    <property type="entry name" value="Taxadiene 5-alpha hydroxylase"/>
    <property type="match status" value="1"/>
</dbReference>
<keyword evidence="9" id="KW-0472">Membrane</keyword>
<evidence type="ECO:0000256" key="8">
    <source>
        <dbReference type="ARBA" id="ARBA00023004"/>
    </source>
</evidence>
<dbReference type="GO" id="GO:0016020">
    <property type="term" value="C:membrane"/>
    <property type="evidence" value="ECO:0007669"/>
    <property type="project" value="UniProtKB-SubCell"/>
</dbReference>
<organism evidence="11">
    <name type="scientific">Daucus carota subsp. sativus</name>
    <name type="common">Carrot</name>
    <dbReference type="NCBI Taxonomy" id="79200"/>
    <lineage>
        <taxon>Eukaryota</taxon>
        <taxon>Viridiplantae</taxon>
        <taxon>Streptophyta</taxon>
        <taxon>Embryophyta</taxon>
        <taxon>Tracheophyta</taxon>
        <taxon>Spermatophyta</taxon>
        <taxon>Magnoliopsida</taxon>
        <taxon>eudicotyledons</taxon>
        <taxon>Gunneridae</taxon>
        <taxon>Pentapetalae</taxon>
        <taxon>asterids</taxon>
        <taxon>campanulids</taxon>
        <taxon>Apiales</taxon>
        <taxon>Apiaceae</taxon>
        <taxon>Apioideae</taxon>
        <taxon>Scandiceae</taxon>
        <taxon>Daucinae</taxon>
        <taxon>Daucus</taxon>
        <taxon>Daucus sect. Daucus</taxon>
    </lineage>
</organism>
<dbReference type="PANTHER" id="PTHR24286:SF209">
    <property type="entry name" value="BETA-AMYRIN 28-OXIDASE-LIKE"/>
    <property type="match status" value="1"/>
</dbReference>
<evidence type="ECO:0000256" key="9">
    <source>
        <dbReference type="ARBA" id="ARBA00023136"/>
    </source>
</evidence>
<dbReference type="InterPro" id="IPR036396">
    <property type="entry name" value="Cyt_P450_sf"/>
</dbReference>
<dbReference type="GO" id="GO:0020037">
    <property type="term" value="F:heme binding"/>
    <property type="evidence" value="ECO:0007669"/>
    <property type="project" value="InterPro"/>
</dbReference>
<dbReference type="NCBIfam" id="TIGR01589">
    <property type="entry name" value="A_thal_3526"/>
    <property type="match status" value="1"/>
</dbReference>
<evidence type="ECO:0000256" key="6">
    <source>
        <dbReference type="ARBA" id="ARBA00022989"/>
    </source>
</evidence>
<dbReference type="GO" id="GO:0005506">
    <property type="term" value="F:iron ion binding"/>
    <property type="evidence" value="ECO:0007669"/>
    <property type="project" value="InterPro"/>
</dbReference>
<comment type="cofactor">
    <cofactor evidence="1 10">
        <name>heme</name>
        <dbReference type="ChEBI" id="CHEBI:30413"/>
    </cofactor>
</comment>
<dbReference type="GO" id="GO:0016125">
    <property type="term" value="P:sterol metabolic process"/>
    <property type="evidence" value="ECO:0007669"/>
    <property type="project" value="TreeGrafter"/>
</dbReference>
<accession>A0A161ZIF7</accession>
<dbReference type="GO" id="GO:0004497">
    <property type="term" value="F:monooxygenase activity"/>
    <property type="evidence" value="ECO:0007669"/>
    <property type="project" value="InterPro"/>
</dbReference>
<evidence type="ECO:0000256" key="10">
    <source>
        <dbReference type="PIRSR" id="PIRSR602401-1"/>
    </source>
</evidence>
<keyword evidence="10" id="KW-0349">Heme</keyword>
<dbReference type="GO" id="GO:0016705">
    <property type="term" value="F:oxidoreductase activity, acting on paired donors, with incorporation or reduction of molecular oxygen"/>
    <property type="evidence" value="ECO:0007669"/>
    <property type="project" value="InterPro"/>
</dbReference>
<sequence>MYWIVQPATDQSKTHSWFDATSATNLEKLENRIADLDLLIYMVQNLIEQCLIRYMTRKEVMNFLSVKKKIEPAVTELVWQKLEQENQEFFNAYNLRLTLKEQIAEFNQLLERQVKMMHHADTAGVSYRPVSASHVSPMHHNSSSYASENAGHALMTDSMRQPITTSIPNEFTNRGLSVPCMQIPVDMSGQSRKNETSNVMLAQNPNVSMAQGLNGGMLKREAGYPGMPQFIYGGENNIMEPHPLSRDAPNLLYSRDDSNALPPLNETMMDAADSTSFGLLGNYGISDLTTEFSHGSDIMDNYRSPFLETAPDSFLDLHSRGGDNQVCSLIIISALVATIILTTKIAVKGHKNLPPGSYGWPFVGETLALLQAGWNGTPEKFIRERVEKHGDVFKTCLLGDSIVVFSGVAGNKFLFGNEGKTVALWWPKSVNKLFENCLITSSGEEAKWTRKMLHSFLSPDAFSRLYINIMDQVTQKHISTHWQGKQEVKVYHTIKFYTFELACRLFMSLEDPDHIKKLAYHFNIFLKGIIQIPLNVPGTRFYNAMRAVNAIRKDLHVITRQRRVDLEQKTASPSQDLLSHLLVSSDEHGRFLTEAEIVNNILTLLFAGHDTSSVSITLVMKTLAEKPHVYQKIYDEHMEIAAAKGHAELLQWDDIQKMKYTWNVVSEVMRITPPVIGAFREALVDFTYAGYTIPKGWKLYWSTVSTSKDERYFPDPTEFDASRFDGAGPTPYSYVPFGGGPRMCLGKEFARMEILVFLHNVVKKFKWDLLIADEKIEYDPMPTPVKGLPISLHPHNV</sequence>
<dbReference type="PROSITE" id="PS00086">
    <property type="entry name" value="CYTOCHROME_P450"/>
    <property type="match status" value="1"/>
</dbReference>
<keyword evidence="5 10" id="KW-0479">Metal-binding</keyword>
<dbReference type="Gene3D" id="1.10.630.10">
    <property type="entry name" value="Cytochrome P450"/>
    <property type="match status" value="1"/>
</dbReference>
<reference evidence="11" key="1">
    <citation type="journal article" date="2016" name="Nat. Genet.">
        <title>A high-quality carrot genome assembly provides new insights into carotenoid accumulation and asterid genome evolution.</title>
        <authorList>
            <person name="Iorizzo M."/>
            <person name="Ellison S."/>
            <person name="Senalik D."/>
            <person name="Zeng P."/>
            <person name="Satapoomin P."/>
            <person name="Huang J."/>
            <person name="Bowman M."/>
            <person name="Iovene M."/>
            <person name="Sanseverino W."/>
            <person name="Cavagnaro P."/>
            <person name="Yildiz M."/>
            <person name="Macko-Podgorni A."/>
            <person name="Moranska E."/>
            <person name="Grzebelus E."/>
            <person name="Grzebelus D."/>
            <person name="Ashrafi H."/>
            <person name="Zheng Z."/>
            <person name="Cheng S."/>
            <person name="Spooner D."/>
            <person name="Van Deynze A."/>
            <person name="Simon P."/>
        </authorList>
    </citation>
    <scope>NUCLEOTIDE SEQUENCE [LARGE SCALE GENOMIC DNA]</scope>
    <source>
        <tissue evidence="11">Leaf</tissue>
    </source>
</reference>
<dbReference type="InterPro" id="IPR002401">
    <property type="entry name" value="Cyt_P450_E_grp-I"/>
</dbReference>
<dbReference type="InterPro" id="IPR006476">
    <property type="entry name" value="CHP01589_pln"/>
</dbReference>
<dbReference type="InterPro" id="IPR017972">
    <property type="entry name" value="Cyt_P450_CS"/>
</dbReference>
<comment type="subcellular location">
    <subcellularLocation>
        <location evidence="2">Membrane</location>
        <topology evidence="2">Single-pass membrane protein</topology>
    </subcellularLocation>
</comment>
<dbReference type="SUPFAM" id="SSF48264">
    <property type="entry name" value="Cytochrome P450"/>
    <property type="match status" value="1"/>
</dbReference>
<dbReference type="Gramene" id="KZM86682">
    <property type="protein sequence ID" value="KZM86682"/>
    <property type="gene ID" value="DCAR_023816"/>
</dbReference>